<organism evidence="3 4">
    <name type="scientific">Riccia sorocarpa</name>
    <dbReference type="NCBI Taxonomy" id="122646"/>
    <lineage>
        <taxon>Eukaryota</taxon>
        <taxon>Viridiplantae</taxon>
        <taxon>Streptophyta</taxon>
        <taxon>Embryophyta</taxon>
        <taxon>Marchantiophyta</taxon>
        <taxon>Marchantiopsida</taxon>
        <taxon>Marchantiidae</taxon>
        <taxon>Marchantiales</taxon>
        <taxon>Ricciaceae</taxon>
        <taxon>Riccia</taxon>
    </lineage>
</organism>
<dbReference type="Proteomes" id="UP001633002">
    <property type="component" value="Unassembled WGS sequence"/>
</dbReference>
<dbReference type="PANTHER" id="PTHR43883">
    <property type="entry name" value="SLR0207 PROTEIN"/>
    <property type="match status" value="1"/>
</dbReference>
<dbReference type="AlphaFoldDB" id="A0ABD3GCC7"/>
<evidence type="ECO:0000259" key="2">
    <source>
        <dbReference type="PROSITE" id="PS50056"/>
    </source>
</evidence>
<protein>
    <recommendedName>
        <fullName evidence="2">Tyrosine specific protein phosphatases domain-containing protein</fullName>
    </recommendedName>
</protein>
<dbReference type="PANTHER" id="PTHR43883:SF1">
    <property type="entry name" value="GLUCONOKINASE"/>
    <property type="match status" value="1"/>
</dbReference>
<sequence>MFAVPPGVVDWIKILCTWQSQIGLEIGEAKVEEECEQGRIESAKGAYVFQHRMVENCCLQGSLTAWFVVLSTSIMDSKELSVDEIHNLVSYCKTSAAEETNQSPQQWSTIANQLIQTEEGLDAEVLDLLAVKMYKSKNFEKGFEIAKRLRALFPSDPRGPFRLGAYFSYKGKSSTAGPYYNWKLAMMFYGEALKSAFQLETQSASSSPKVSFLGKLSTQALQAILSCARYTEFDCIATELEISGLPEEFWPLMVPWGARIREAVLEAFRERGEPDTSTILTLHSRDRMCFYSSNRKKFCKLPRFFRWITPFRMAVMSTPRNAEDIEMLVALGIENVVTLTKEEPLRNEWFGEAITNTFMPVSNYKAPTIAQVDNFFNLFENAQGATLVHCGGGKGRAGTFIACYLARYGFTGVPGTHPRYASSSEIINIVRNMRPGSIETEEQERFVSTFVKELWRRAESGGKLILLPEPEPEDSTNFQLQVDGDFELHSCKLIVCCGIPGSGKSTVAHALKGRGGWVVASQDETGSRDACVTVVSRAVQHGKPVIVDRCNPTVSDRTEWIEMAGLSRNQTLCLFFDYQEELCLQRANQRLDHPTLEAGRARNAVRSMQKSLHRPSLIEKFGSIVTVRSITESNLFVEKMVGCCKSGCEKKVASSSSSSHEQRDEKLAKFHKFPRTRHLMNFGSATRDDLVMTSDETNAFLRSDGVNPVMVTFEEKVDGANLGFSIDPDTGQIRAQNRSHFVTSKSHQQFKKLDMWMANHREDLLTVLAPSEGGCSTSGRSILFGEWLQATHSIRYTHLPDYFLAFDIYDVVEDKFWSRERFDKIMKQTSIHSVPRISVDEISEDMFQQLVDRTSSFYDGPLEGIYIRRDLGPFLLDRAKVVRKNFITGNTHWTKQMVTDNVVRWDSQDGNS</sequence>
<dbReference type="CDD" id="cd14504">
    <property type="entry name" value="DUSP23"/>
    <property type="match status" value="1"/>
</dbReference>
<dbReference type="PROSITE" id="PS50056">
    <property type="entry name" value="TYR_PHOSPHATASE_2"/>
    <property type="match status" value="1"/>
</dbReference>
<dbReference type="InterPro" id="IPR000387">
    <property type="entry name" value="Tyr_Pase_dom"/>
</dbReference>
<keyword evidence="1" id="KW-0378">Hydrolase</keyword>
<dbReference type="Gene3D" id="3.90.190.10">
    <property type="entry name" value="Protein tyrosine phosphatase superfamily"/>
    <property type="match status" value="1"/>
</dbReference>
<accession>A0ABD3GCC7</accession>
<dbReference type="SUPFAM" id="SSF56091">
    <property type="entry name" value="DNA ligase/mRNA capping enzyme, catalytic domain"/>
    <property type="match status" value="1"/>
</dbReference>
<evidence type="ECO:0000256" key="1">
    <source>
        <dbReference type="ARBA" id="ARBA00022801"/>
    </source>
</evidence>
<dbReference type="InterPro" id="IPR057023">
    <property type="entry name" value="PTP-SAK"/>
</dbReference>
<feature type="domain" description="Tyrosine specific protein phosphatases" evidence="2">
    <location>
        <begin position="373"/>
        <end position="445"/>
    </location>
</feature>
<keyword evidence="4" id="KW-1185">Reference proteome</keyword>
<dbReference type="SUPFAM" id="SSF52540">
    <property type="entry name" value="P-loop containing nucleoside triphosphate hydrolases"/>
    <property type="match status" value="1"/>
</dbReference>
<proteinExistence type="predicted"/>
<reference evidence="3 4" key="1">
    <citation type="submission" date="2024-09" db="EMBL/GenBank/DDBJ databases">
        <title>Chromosome-scale assembly of Riccia sorocarpa.</title>
        <authorList>
            <person name="Paukszto L."/>
        </authorList>
    </citation>
    <scope>NUCLEOTIDE SEQUENCE [LARGE SCALE GENOMIC DNA]</scope>
    <source>
        <strain evidence="3">LP-2024</strain>
        <tissue evidence="3">Aerial parts of the thallus</tissue>
    </source>
</reference>
<dbReference type="SUPFAM" id="SSF52799">
    <property type="entry name" value="(Phosphotyrosine protein) phosphatases II"/>
    <property type="match status" value="1"/>
</dbReference>
<dbReference type="Pfam" id="PF13671">
    <property type="entry name" value="AAA_33"/>
    <property type="match status" value="1"/>
</dbReference>
<evidence type="ECO:0000313" key="3">
    <source>
        <dbReference type="EMBL" id="KAL3676227.1"/>
    </source>
</evidence>
<gene>
    <name evidence="3" type="ORF">R1sor_026175</name>
</gene>
<dbReference type="Gene3D" id="3.30.470.30">
    <property type="entry name" value="DNA ligase/mRNA capping enzyme"/>
    <property type="match status" value="1"/>
</dbReference>
<dbReference type="Gene3D" id="3.40.50.300">
    <property type="entry name" value="P-loop containing nucleotide triphosphate hydrolases"/>
    <property type="match status" value="1"/>
</dbReference>
<dbReference type="EMBL" id="JBJQOH010000008">
    <property type="protein sequence ID" value="KAL3676227.1"/>
    <property type="molecule type" value="Genomic_DNA"/>
</dbReference>
<comment type="caution">
    <text evidence="3">The sequence shown here is derived from an EMBL/GenBank/DDBJ whole genome shotgun (WGS) entry which is preliminary data.</text>
</comment>
<dbReference type="InterPro" id="IPR021122">
    <property type="entry name" value="RNA_ligase_dom_REL/Rnl2"/>
</dbReference>
<name>A0ABD3GCC7_9MARC</name>
<evidence type="ECO:0000313" key="4">
    <source>
        <dbReference type="Proteomes" id="UP001633002"/>
    </source>
</evidence>
<dbReference type="InterPro" id="IPR052732">
    <property type="entry name" value="Cell-binding_unc_protein"/>
</dbReference>
<dbReference type="InterPro" id="IPR029021">
    <property type="entry name" value="Prot-tyrosine_phosphatase-like"/>
</dbReference>
<dbReference type="SMART" id="SM00404">
    <property type="entry name" value="PTPc_motif"/>
    <property type="match status" value="1"/>
</dbReference>
<dbReference type="InterPro" id="IPR003595">
    <property type="entry name" value="Tyr_Pase_cat"/>
</dbReference>
<dbReference type="Pfam" id="PF22784">
    <property type="entry name" value="PTP-SAK"/>
    <property type="match status" value="1"/>
</dbReference>
<dbReference type="InterPro" id="IPR027417">
    <property type="entry name" value="P-loop_NTPase"/>
</dbReference>
<dbReference type="Pfam" id="PF09414">
    <property type="entry name" value="RNA_ligase"/>
    <property type="match status" value="1"/>
</dbReference>
<dbReference type="GO" id="GO:0016791">
    <property type="term" value="F:phosphatase activity"/>
    <property type="evidence" value="ECO:0007669"/>
    <property type="project" value="UniProtKB-ARBA"/>
</dbReference>